<dbReference type="Proteomes" id="UP000244803">
    <property type="component" value="Chromosome 1"/>
</dbReference>
<dbReference type="OrthoDB" id="365860at2759"/>
<dbReference type="EMBL" id="CP056065">
    <property type="protein sequence ID" value="UKJ87612.1"/>
    <property type="molecule type" value="Genomic_DNA"/>
</dbReference>
<evidence type="ECO:0000313" key="3">
    <source>
        <dbReference type="Proteomes" id="UP000244803"/>
    </source>
</evidence>
<reference evidence="2" key="1">
    <citation type="submission" date="2022-07" db="EMBL/GenBank/DDBJ databases">
        <title>Evaluation of T. orientalis genome assembly methods using nanopore sequencing and analysis of variation between genomes.</title>
        <authorList>
            <person name="Yam J."/>
            <person name="Micallef M.L."/>
            <person name="Liu M."/>
            <person name="Djordjevic S.P."/>
            <person name="Bogema D.R."/>
            <person name="Jenkins C."/>
        </authorList>
    </citation>
    <scope>NUCLEOTIDE SEQUENCE</scope>
    <source>
        <strain evidence="2">Fish Creek</strain>
    </source>
</reference>
<dbReference type="Pfam" id="PF10469">
    <property type="entry name" value="AKAP7_NLS"/>
    <property type="match status" value="1"/>
</dbReference>
<evidence type="ECO:0000259" key="1">
    <source>
        <dbReference type="Pfam" id="PF10469"/>
    </source>
</evidence>
<dbReference type="AlphaFoldDB" id="A0A976QPK7"/>
<dbReference type="InterPro" id="IPR019510">
    <property type="entry name" value="AKAP7-like_phosphoesterase"/>
</dbReference>
<protein>
    <recommendedName>
        <fullName evidence="1">A-kinase anchor protein 7-like phosphoesterase domain-containing protein</fullName>
    </recommendedName>
</protein>
<name>A0A976QPK7_THEOR</name>
<proteinExistence type="predicted"/>
<sequence>MNLFDSSEFQFEKKVVKVPKLKRNTSCTFRIPKLNVNCNTNIERDLDPTHSSSLDFTLAENQHSVNVRSPFKNLIERNIEHVEKLYDVRMSLQQVEDDYMLIASGVKAESSINKILNICRKSNVYNFYLCFPVRGEAFHKKFSEFKKGVLYKLGGNVSFERRPHITLALVNLVTDSDIDAVVRALQLTSISIKSVPKRQKESDLEEYSIDLEGLDVVKYKGKYVKRSVLMSNVKLSETLSDIASEFQNSLNKSVNTLISSQPKRKKVSRSDRISNLTESQLAPKGIFLTRGGNIEMTFTDVPLVDPKACARGEGEGDHEGGSTLNVAQNDNTLSPEDLNHEEAVETNECHRESEDDEVYEFDTSVKNKFHVTLMRHQQVGLLSSMKFESKGHVVCVELRPRNGETCNFTAYNSNELASFVGNRFDNKENEDIATSQIPGSLPPKIPTHYLVDTETEKMDEKEERFVFWI</sequence>
<evidence type="ECO:0000313" key="2">
    <source>
        <dbReference type="EMBL" id="UKJ87612.1"/>
    </source>
</evidence>
<accession>A0A976QPK7</accession>
<organism evidence="2 3">
    <name type="scientific">Theileria orientalis</name>
    <dbReference type="NCBI Taxonomy" id="68886"/>
    <lineage>
        <taxon>Eukaryota</taxon>
        <taxon>Sar</taxon>
        <taxon>Alveolata</taxon>
        <taxon>Apicomplexa</taxon>
        <taxon>Aconoidasida</taxon>
        <taxon>Piroplasmida</taxon>
        <taxon>Theileriidae</taxon>
        <taxon>Theileria</taxon>
    </lineage>
</organism>
<gene>
    <name evidence="2" type="ORF">MACJ_000048</name>
</gene>
<dbReference type="Gene3D" id="3.90.1140.10">
    <property type="entry name" value="Cyclic phosphodiesterase"/>
    <property type="match status" value="1"/>
</dbReference>
<feature type="domain" description="A-kinase anchor protein 7-like phosphoesterase" evidence="1">
    <location>
        <begin position="125"/>
        <end position="251"/>
    </location>
</feature>